<dbReference type="EMBL" id="NHYE01001367">
    <property type="protein sequence ID" value="PPQ96480.1"/>
    <property type="molecule type" value="Genomic_DNA"/>
</dbReference>
<reference evidence="4 5" key="1">
    <citation type="journal article" date="2018" name="Evol. Lett.">
        <title>Horizontal gene cluster transfer increased hallucinogenic mushroom diversity.</title>
        <authorList>
            <person name="Reynolds H.T."/>
            <person name="Vijayakumar V."/>
            <person name="Gluck-Thaler E."/>
            <person name="Korotkin H.B."/>
            <person name="Matheny P.B."/>
            <person name="Slot J.C."/>
        </authorList>
    </citation>
    <scope>NUCLEOTIDE SEQUENCE [LARGE SCALE GENOMIC DNA]</scope>
    <source>
        <strain evidence="4 5">SRW20</strain>
    </source>
</reference>
<gene>
    <name evidence="4" type="ORF">CVT26_010474</name>
</gene>
<dbReference type="InterPro" id="IPR035892">
    <property type="entry name" value="C2_domain_sf"/>
</dbReference>
<feature type="region of interest" description="Disordered" evidence="1">
    <location>
        <begin position="458"/>
        <end position="478"/>
    </location>
</feature>
<sequence length="1009" mass="113879">MSTVVDGICTGISSNPDISGPGVRIALYLQSLLSVLLVRFSPDDAPGAYWSMTSTAFSLIVSAIVTSAKGEISLLDGIVVVYVLILPILVSAFGLSEIVTPQSKKNATRSVHSPLLIVANWTRSALTYSFALYVWISAPTFGQGPPECNAATRLIFFGASLPALGSGRWLNLAGWGILTFFFVWRTIKGRRTILISFEALFSKRASQALLKAKHSPKNEVHSEVVTRTDFATGKVTQTNRLFRPRQIFHELLQGMTSHILSLAPSGSGSWYRLYGRSILVGLLAVWAIIMTELELRLNTLSMKINSEWGFGQILPLLLTISPLFSLYEAILSRQSAGPLSKPRRIRFTIRRASNLRRPHCELDPYPQDYIQQMDENEVKKIRSPSAFAIATIDEREMYTTYDESNTTDPVWEESFDVEIDDQSTAVIRVFDSKCIDRGWPAFIGYTVIHPFTVFSHPTEPQYTGDEDPDKDDASAAKTRRVEVTDVPLVCDGVTMQDMTISISLSSDTSLPPSLHNPAPILRGPESTHRERRVALVKFGNKRMGRKKETTTQIGCFTSRLRKKPNQLKALAKGDCSASLFAETLVIDYSGSFINDPGKVLTPLEVTMLGHLESALRSFRNIKKVIWEVGPYEPSWMHDIILKVMADLSPDDLVILLQEHSTSRIALGAFSNIKRLCIERLGGVCLTDDLLSQLSTLVRKSPELSRLELNLPHTKLSDLLRVINGRVTTPLPLEHLSMVNLHVQTFDIFPLSRYLLKLKSFELRYTSRNYRNFPLYRNMWDSFLEDKIHLSRLSIHCLIDDLFIAYLESFVGLEYLHLFVANSAEAESLVPQTSLPLLRFVQALKSHHASSLLELNLEAGYEAREWTWPFPDDVLTLLSSFRDLRLFGITLKYPDEMGNTSGYRDGTIYPLIAFCEGNFRKLQTLELHTSLSWPFHPWRARAQHDYFGHRGLRGSSRPFINKIFEDAIVTYRSDHDSLCAEFQIHYEGNVYVRNAPTETDSRSFYILQQQ</sequence>
<dbReference type="InParanoid" id="A0A409Y0D8"/>
<dbReference type="AlphaFoldDB" id="A0A409Y0D8"/>
<protein>
    <recommendedName>
        <fullName evidence="3">C2 domain-containing protein</fullName>
    </recommendedName>
</protein>
<accession>A0A409Y0D8</accession>
<evidence type="ECO:0000256" key="2">
    <source>
        <dbReference type="SAM" id="Phobius"/>
    </source>
</evidence>
<evidence type="ECO:0000313" key="5">
    <source>
        <dbReference type="Proteomes" id="UP000284706"/>
    </source>
</evidence>
<dbReference type="PROSITE" id="PS50004">
    <property type="entry name" value="C2"/>
    <property type="match status" value="1"/>
</dbReference>
<comment type="caution">
    <text evidence="4">The sequence shown here is derived from an EMBL/GenBank/DDBJ whole genome shotgun (WGS) entry which is preliminary data.</text>
</comment>
<feature type="transmembrane region" description="Helical" evidence="2">
    <location>
        <begin position="273"/>
        <end position="290"/>
    </location>
</feature>
<feature type="transmembrane region" description="Helical" evidence="2">
    <location>
        <begin position="74"/>
        <end position="95"/>
    </location>
</feature>
<feature type="domain" description="C2" evidence="3">
    <location>
        <begin position="325"/>
        <end position="463"/>
    </location>
</feature>
<dbReference type="Proteomes" id="UP000284706">
    <property type="component" value="Unassembled WGS sequence"/>
</dbReference>
<evidence type="ECO:0000256" key="1">
    <source>
        <dbReference type="SAM" id="MobiDB-lite"/>
    </source>
</evidence>
<proteinExistence type="predicted"/>
<keyword evidence="5" id="KW-1185">Reference proteome</keyword>
<feature type="transmembrane region" description="Helical" evidence="2">
    <location>
        <begin position="115"/>
        <end position="136"/>
    </location>
</feature>
<dbReference type="SUPFAM" id="SSF49562">
    <property type="entry name" value="C2 domain (Calcium/lipid-binding domain, CaLB)"/>
    <property type="match status" value="1"/>
</dbReference>
<evidence type="ECO:0000259" key="3">
    <source>
        <dbReference type="PROSITE" id="PS50004"/>
    </source>
</evidence>
<keyword evidence="2" id="KW-0472">Membrane</keyword>
<dbReference type="Pfam" id="PF00168">
    <property type="entry name" value="C2"/>
    <property type="match status" value="1"/>
</dbReference>
<dbReference type="STRING" id="231916.A0A409Y0D8"/>
<dbReference type="OrthoDB" id="5427664at2759"/>
<feature type="transmembrane region" description="Helical" evidence="2">
    <location>
        <begin position="47"/>
        <end position="68"/>
    </location>
</feature>
<dbReference type="Gene3D" id="2.60.40.150">
    <property type="entry name" value="C2 domain"/>
    <property type="match status" value="1"/>
</dbReference>
<dbReference type="InterPro" id="IPR000008">
    <property type="entry name" value="C2_dom"/>
</dbReference>
<keyword evidence="2" id="KW-1133">Transmembrane helix</keyword>
<name>A0A409Y0D8_9AGAR</name>
<evidence type="ECO:0000313" key="4">
    <source>
        <dbReference type="EMBL" id="PPQ96480.1"/>
    </source>
</evidence>
<organism evidence="4 5">
    <name type="scientific">Gymnopilus dilepis</name>
    <dbReference type="NCBI Taxonomy" id="231916"/>
    <lineage>
        <taxon>Eukaryota</taxon>
        <taxon>Fungi</taxon>
        <taxon>Dikarya</taxon>
        <taxon>Basidiomycota</taxon>
        <taxon>Agaricomycotina</taxon>
        <taxon>Agaricomycetes</taxon>
        <taxon>Agaricomycetidae</taxon>
        <taxon>Agaricales</taxon>
        <taxon>Agaricineae</taxon>
        <taxon>Hymenogastraceae</taxon>
        <taxon>Gymnopilus</taxon>
    </lineage>
</organism>
<keyword evidence="2" id="KW-0812">Transmembrane</keyword>
<feature type="transmembrane region" description="Helical" evidence="2">
    <location>
        <begin position="169"/>
        <end position="187"/>
    </location>
</feature>